<dbReference type="GO" id="GO:0060271">
    <property type="term" value="P:cilium assembly"/>
    <property type="evidence" value="ECO:0007669"/>
    <property type="project" value="TreeGrafter"/>
</dbReference>
<dbReference type="Pfam" id="PF25828">
    <property type="entry name" value="CC_Cfap43"/>
    <property type="match status" value="3"/>
</dbReference>
<comment type="subcellular location">
    <subcellularLocation>
        <location evidence="1">Cytoplasm</location>
        <location evidence="1">Cytoskeleton</location>
        <location evidence="1">Cilium axoneme</location>
    </subcellularLocation>
</comment>
<sequence length="1155" mass="132354">PSTVVHGGVFLATTAAKLLAYINRSSKALSVLKINDAPKTQKTSEAIAIHAEAHLKPMTSITKSVIATKDGSELIAMGGADGAVTLWLVQPKQSTSSLKDIQWFVSKQKVLILHAGAITALTFTHSEESLYLYSAGVDGAIFCIEIRAENGLVLVKGVTEGSSPLYINLLRSASSNDIRLLEMKSRWVLTDDGRPFLDKFAEEQDALARAKFDSIKEKIRGPLNDLQLKLKTMLQHNAELPEMEVLERDEFVINKEQQTTLLAQNEARANDVRRIISRQIAEMNIIRERMKREFWDTSDVKGRVLHGLLSVELIVYNIPTRKLSKVEKRQEANVKRLRQIEYQMMMLEPSKSSRAEARRTSSAYHHGDIIPPNINWMVNAGLLHPTLGRRLGESSKQPQVISPPAKTNGEEFDISAPIRLVDLIYHPAMIRTQKQQRTQIQLLQAYERHLVSEYNHEFDEMVKLKETKMDEIEAKNTRIREICGELKCVENLTIFKWLPDELTDSMLTLQPSEMTKTPYETEEMRKTREATEAAQRALEAQNRKDDVAGRALYDMMNGTLEVKKELAVTQNLVREAWMDQVPVEEMTAEQKLKLQAYEAEAAKIMEEKEKYKKSLDLELKKLKADIVDICRGFDDKLKQLQDLYLATRMSVLTQQMYMLRLGDVLLEHEHSCHEMKLLASEIDRLAEEIKTLGIDQEQFEKRMESCREELHRAMEDDKSLEKAFSREIEEAAGVPLEHEVMRSLTELYRKRRNTDDAKDDGKKSGARRRNSASKTLKAASSRALLNDIENTTGNESNQVVDDANFDPFAFLDTKKKRLEFRKILPLDPDVDRPESITLDSPIWAALNECRSRKITSENIVKLKSEAHLESKEVYDIMTYKLNLLKDKQIQLQKELQDLSDSIRLNSENLPILVKIKQGQDEASGDDVATLGEETESALLICRASVEKLNETILAHGKEQVGILNKIKNFRKNINLMEWEHTYLAMQKKNMDDHYTDLQLLRVTKNLQEIFTTGDSTEKQKQEQHLLESKLSSIAKSQHTNTVKQHKQIQTLKNTLAERLKENEQFKQQLADLQMHIHIREDIMASRRQAKTRPKAGKTSKMKAITVRRKLVDLARAQTEEIEYMRQELDKMRRKTFPSFVQPVSQMEAPDDFFAD</sequence>
<feature type="coiled-coil region" evidence="10">
    <location>
        <begin position="1048"/>
        <end position="1075"/>
    </location>
</feature>
<dbReference type="GO" id="GO:0005930">
    <property type="term" value="C:axoneme"/>
    <property type="evidence" value="ECO:0007669"/>
    <property type="project" value="UniProtKB-SubCell"/>
</dbReference>
<evidence type="ECO:0000256" key="6">
    <source>
        <dbReference type="ARBA" id="ARBA00023212"/>
    </source>
</evidence>
<protein>
    <recommendedName>
        <fullName evidence="9">Cilia- and flagella-associated protein 43</fullName>
    </recommendedName>
</protein>
<dbReference type="Proteomes" id="UP000243217">
    <property type="component" value="Unassembled WGS sequence"/>
</dbReference>
<reference evidence="12 13" key="1">
    <citation type="journal article" date="2014" name="Genome Biol. Evol.">
        <title>The secreted proteins of Achlya hypogyna and Thraustotheca clavata identify the ancestral oomycete secretome and reveal gene acquisitions by horizontal gene transfer.</title>
        <authorList>
            <person name="Misner I."/>
            <person name="Blouin N."/>
            <person name="Leonard G."/>
            <person name="Richards T.A."/>
            <person name="Lane C.E."/>
        </authorList>
    </citation>
    <scope>NUCLEOTIDE SEQUENCE [LARGE SCALE GENOMIC DNA]</scope>
    <source>
        <strain evidence="12 13">ATCC 34112</strain>
    </source>
</reference>
<keyword evidence="4" id="KW-0677">Repeat</keyword>
<proteinExistence type="inferred from homology"/>
<evidence type="ECO:0000256" key="9">
    <source>
        <dbReference type="ARBA" id="ARBA00023662"/>
    </source>
</evidence>
<keyword evidence="2" id="KW-0963">Cytoplasm</keyword>
<name>A0A1W0A0A3_9STRA</name>
<feature type="coiled-coil region" evidence="10">
    <location>
        <begin position="682"/>
        <end position="723"/>
    </location>
</feature>
<dbReference type="Gene3D" id="2.130.10.10">
    <property type="entry name" value="YVTN repeat-like/Quinoprotein amine dehydrogenase"/>
    <property type="match status" value="1"/>
</dbReference>
<accession>A0A1W0A0A3</accession>
<evidence type="ECO:0000256" key="7">
    <source>
        <dbReference type="ARBA" id="ARBA00023273"/>
    </source>
</evidence>
<feature type="compositionally biased region" description="Basic and acidic residues" evidence="11">
    <location>
        <begin position="753"/>
        <end position="763"/>
    </location>
</feature>
<dbReference type="InterPro" id="IPR036322">
    <property type="entry name" value="WD40_repeat_dom_sf"/>
</dbReference>
<dbReference type="EMBL" id="JNBS01000799">
    <property type="protein sequence ID" value="OQS03696.1"/>
    <property type="molecule type" value="Genomic_DNA"/>
</dbReference>
<keyword evidence="5 10" id="KW-0175">Coiled coil</keyword>
<evidence type="ECO:0000256" key="8">
    <source>
        <dbReference type="ARBA" id="ARBA00023605"/>
    </source>
</evidence>
<evidence type="ECO:0000256" key="11">
    <source>
        <dbReference type="SAM" id="MobiDB-lite"/>
    </source>
</evidence>
<dbReference type="PANTHER" id="PTHR14885">
    <property type="entry name" value="CILIA- AND FLAGELLA-ASSOCIATED PROTEIN 43-RELATED"/>
    <property type="match status" value="1"/>
</dbReference>
<evidence type="ECO:0000313" key="13">
    <source>
        <dbReference type="Proteomes" id="UP000243217"/>
    </source>
</evidence>
<evidence type="ECO:0000256" key="2">
    <source>
        <dbReference type="ARBA" id="ARBA00022490"/>
    </source>
</evidence>
<evidence type="ECO:0000256" key="5">
    <source>
        <dbReference type="ARBA" id="ARBA00023054"/>
    </source>
</evidence>
<gene>
    <name evidence="12" type="ORF">THRCLA_03985</name>
</gene>
<keyword evidence="3" id="KW-0853">WD repeat</keyword>
<evidence type="ECO:0000256" key="10">
    <source>
        <dbReference type="SAM" id="Coils"/>
    </source>
</evidence>
<dbReference type="SUPFAM" id="SSF50978">
    <property type="entry name" value="WD40 repeat-like"/>
    <property type="match status" value="1"/>
</dbReference>
<dbReference type="AlphaFoldDB" id="A0A1W0A0A3"/>
<organism evidence="12 13">
    <name type="scientific">Thraustotheca clavata</name>
    <dbReference type="NCBI Taxonomy" id="74557"/>
    <lineage>
        <taxon>Eukaryota</taxon>
        <taxon>Sar</taxon>
        <taxon>Stramenopiles</taxon>
        <taxon>Oomycota</taxon>
        <taxon>Saprolegniomycetes</taxon>
        <taxon>Saprolegniales</taxon>
        <taxon>Achlyaceae</taxon>
        <taxon>Thraustotheca</taxon>
    </lineage>
</organism>
<evidence type="ECO:0000256" key="4">
    <source>
        <dbReference type="ARBA" id="ARBA00022737"/>
    </source>
</evidence>
<evidence type="ECO:0000313" key="12">
    <source>
        <dbReference type="EMBL" id="OQS03696.1"/>
    </source>
</evidence>
<dbReference type="PANTHER" id="PTHR14885:SF1">
    <property type="entry name" value="CILIA- AND FLAGELLA-ASSOCIATED PROTEIN 43"/>
    <property type="match status" value="1"/>
</dbReference>
<feature type="region of interest" description="Disordered" evidence="11">
    <location>
        <begin position="752"/>
        <end position="778"/>
    </location>
</feature>
<dbReference type="InterPro" id="IPR015943">
    <property type="entry name" value="WD40/YVTN_repeat-like_dom_sf"/>
</dbReference>
<dbReference type="OrthoDB" id="64311at2759"/>
<keyword evidence="13" id="KW-1185">Reference proteome</keyword>
<dbReference type="STRING" id="74557.A0A1W0A0A3"/>
<feature type="coiled-coil region" evidence="10">
    <location>
        <begin position="587"/>
        <end position="625"/>
    </location>
</feature>
<comment type="caution">
    <text evidence="12">The sequence shown here is derived from an EMBL/GenBank/DDBJ whole genome shotgun (WGS) entry which is preliminary data.</text>
</comment>
<evidence type="ECO:0000256" key="1">
    <source>
        <dbReference type="ARBA" id="ARBA00004430"/>
    </source>
</evidence>
<comment type="similarity">
    <text evidence="8">Belongs to the CFAP43 family.</text>
</comment>
<feature type="non-terminal residue" evidence="12">
    <location>
        <position position="1"/>
    </location>
</feature>
<keyword evidence="6" id="KW-0206">Cytoskeleton</keyword>
<evidence type="ECO:0000256" key="3">
    <source>
        <dbReference type="ARBA" id="ARBA00022574"/>
    </source>
</evidence>
<keyword evidence="7" id="KW-0966">Cell projection</keyword>